<evidence type="ECO:0000256" key="1">
    <source>
        <dbReference type="SAM" id="MobiDB-lite"/>
    </source>
</evidence>
<dbReference type="OrthoDB" id="10401480at2759"/>
<gene>
    <name evidence="2" type="ORF">P167DRAFT_326366</name>
</gene>
<reference evidence="2 3" key="1">
    <citation type="journal article" date="2018" name="Nat. Ecol. Evol.">
        <title>Pezizomycetes genomes reveal the molecular basis of ectomycorrhizal truffle lifestyle.</title>
        <authorList>
            <person name="Murat C."/>
            <person name="Payen T."/>
            <person name="Noel B."/>
            <person name="Kuo A."/>
            <person name="Morin E."/>
            <person name="Chen J."/>
            <person name="Kohler A."/>
            <person name="Krizsan K."/>
            <person name="Balestrini R."/>
            <person name="Da Silva C."/>
            <person name="Montanini B."/>
            <person name="Hainaut M."/>
            <person name="Levati E."/>
            <person name="Barry K.W."/>
            <person name="Belfiori B."/>
            <person name="Cichocki N."/>
            <person name="Clum A."/>
            <person name="Dockter R.B."/>
            <person name="Fauchery L."/>
            <person name="Guy J."/>
            <person name="Iotti M."/>
            <person name="Le Tacon F."/>
            <person name="Lindquist E.A."/>
            <person name="Lipzen A."/>
            <person name="Malagnac F."/>
            <person name="Mello A."/>
            <person name="Molinier V."/>
            <person name="Miyauchi S."/>
            <person name="Poulain J."/>
            <person name="Riccioni C."/>
            <person name="Rubini A."/>
            <person name="Sitrit Y."/>
            <person name="Splivallo R."/>
            <person name="Traeger S."/>
            <person name="Wang M."/>
            <person name="Zifcakova L."/>
            <person name="Wipf D."/>
            <person name="Zambonelli A."/>
            <person name="Paolocci F."/>
            <person name="Nowrousian M."/>
            <person name="Ottonello S."/>
            <person name="Baldrian P."/>
            <person name="Spatafora J.W."/>
            <person name="Henrissat B."/>
            <person name="Nagy L.G."/>
            <person name="Aury J.M."/>
            <person name="Wincker P."/>
            <person name="Grigoriev I.V."/>
            <person name="Bonfante P."/>
            <person name="Martin F.M."/>
        </authorList>
    </citation>
    <scope>NUCLEOTIDE SEQUENCE [LARGE SCALE GENOMIC DNA]</scope>
    <source>
        <strain evidence="2 3">CCBAS932</strain>
    </source>
</reference>
<dbReference type="AlphaFoldDB" id="A0A3N4KET5"/>
<feature type="compositionally biased region" description="Basic and acidic residues" evidence="1">
    <location>
        <begin position="295"/>
        <end position="349"/>
    </location>
</feature>
<evidence type="ECO:0000313" key="3">
    <source>
        <dbReference type="Proteomes" id="UP000277580"/>
    </source>
</evidence>
<protein>
    <submittedName>
        <fullName evidence="2">Uncharacterized protein</fullName>
    </submittedName>
</protein>
<feature type="compositionally biased region" description="Low complexity" evidence="1">
    <location>
        <begin position="63"/>
        <end position="74"/>
    </location>
</feature>
<accession>A0A3N4KET5</accession>
<dbReference type="InParanoid" id="A0A3N4KET5"/>
<dbReference type="Proteomes" id="UP000277580">
    <property type="component" value="Unassembled WGS sequence"/>
</dbReference>
<evidence type="ECO:0000313" key="2">
    <source>
        <dbReference type="EMBL" id="RPB09007.1"/>
    </source>
</evidence>
<feature type="compositionally biased region" description="Pro residues" evidence="1">
    <location>
        <begin position="89"/>
        <end position="106"/>
    </location>
</feature>
<proteinExistence type="predicted"/>
<organism evidence="2 3">
    <name type="scientific">Morchella conica CCBAS932</name>
    <dbReference type="NCBI Taxonomy" id="1392247"/>
    <lineage>
        <taxon>Eukaryota</taxon>
        <taxon>Fungi</taxon>
        <taxon>Dikarya</taxon>
        <taxon>Ascomycota</taxon>
        <taxon>Pezizomycotina</taxon>
        <taxon>Pezizomycetes</taxon>
        <taxon>Pezizales</taxon>
        <taxon>Morchellaceae</taxon>
        <taxon>Morchella</taxon>
    </lineage>
</organism>
<feature type="compositionally biased region" description="Low complexity" evidence="1">
    <location>
        <begin position="143"/>
        <end position="156"/>
    </location>
</feature>
<dbReference type="EMBL" id="ML119156">
    <property type="protein sequence ID" value="RPB09007.1"/>
    <property type="molecule type" value="Genomic_DNA"/>
</dbReference>
<keyword evidence="3" id="KW-1185">Reference proteome</keyword>
<sequence>MDPYMTMSLLRPTLWPDLIPHLRGKRLLILPGDCPAPAPTTPPAAATEEKQKRSQTSWTQYLTPKSTPTTPETTRVSVDASPARAHKLPPLPPPPAPPAAPMPPTPDTARTTAPEVFYTPETTRTAPELVPAPTSTNPRRTKAQPQQPPALAGAPPRGFRPLTRTESFLKPPEFGFDISLWCRFAPSYKPGRLMHVQFREITLQVVPSQPGGLDVGAFMNKAASAITNMVRRQGFLRMTSSFRELAVRPGALRMALEDWPSSEGGLGVGGETLRWVAEPVVLFCEVGDVEFVRDGGREDPRRAEEARRVEEARRLDDERREAEWRKEEARREAERREEGRRNEARREPKPMPMPMKKGRKVKKVQVESEEEVD</sequence>
<feature type="region of interest" description="Disordered" evidence="1">
    <location>
        <begin position="33"/>
        <end position="160"/>
    </location>
</feature>
<name>A0A3N4KET5_9PEZI</name>
<feature type="region of interest" description="Disordered" evidence="1">
    <location>
        <begin position="295"/>
        <end position="373"/>
    </location>
</feature>